<name>X0X4R5_9ZZZZ</name>
<protein>
    <recommendedName>
        <fullName evidence="2">Roadblock/LAMTOR2 domain-containing protein</fullName>
    </recommendedName>
</protein>
<dbReference type="AlphaFoldDB" id="X0X4R5"/>
<comment type="caution">
    <text evidence="1">The sequence shown here is derived from an EMBL/GenBank/DDBJ whole genome shotgun (WGS) entry which is preliminary data.</text>
</comment>
<gene>
    <name evidence="1" type="ORF">S01H1_65552</name>
</gene>
<reference evidence="1" key="1">
    <citation type="journal article" date="2014" name="Front. Microbiol.">
        <title>High frequency of phylogenetically diverse reductive dehalogenase-homologous genes in deep subseafloor sedimentary metagenomes.</title>
        <authorList>
            <person name="Kawai M."/>
            <person name="Futagami T."/>
            <person name="Toyoda A."/>
            <person name="Takaki Y."/>
            <person name="Nishi S."/>
            <person name="Hori S."/>
            <person name="Arai W."/>
            <person name="Tsubouchi T."/>
            <person name="Morono Y."/>
            <person name="Uchiyama I."/>
            <person name="Ito T."/>
            <person name="Fujiyama A."/>
            <person name="Inagaki F."/>
            <person name="Takami H."/>
        </authorList>
    </citation>
    <scope>NUCLEOTIDE SEQUENCE</scope>
    <source>
        <strain evidence="1">Expedition CK06-06</strain>
    </source>
</reference>
<organism evidence="1">
    <name type="scientific">marine sediment metagenome</name>
    <dbReference type="NCBI Taxonomy" id="412755"/>
    <lineage>
        <taxon>unclassified sequences</taxon>
        <taxon>metagenomes</taxon>
        <taxon>ecological metagenomes</taxon>
    </lineage>
</organism>
<dbReference type="EMBL" id="BARS01043284">
    <property type="protein sequence ID" value="GAG37990.1"/>
    <property type="molecule type" value="Genomic_DNA"/>
</dbReference>
<sequence length="143" mass="15941">MIREIIILTRTGVPIFQKRFGSGSGFGSDVSLISGFISAVNTFAQELTSSSVQIIEMGKMKLVFHMDDVNCIHAIVCDISDEMVDVGVIIRKIAETFQNMYASEVEQYKGDIRVFRNFDEVLEKMDITGMEEIAIPDAQIPPT</sequence>
<accession>X0X4R5</accession>
<evidence type="ECO:0008006" key="2">
    <source>
        <dbReference type="Google" id="ProtNLM"/>
    </source>
</evidence>
<feature type="non-terminal residue" evidence="1">
    <location>
        <position position="143"/>
    </location>
</feature>
<proteinExistence type="predicted"/>
<evidence type="ECO:0000313" key="1">
    <source>
        <dbReference type="EMBL" id="GAG37990.1"/>
    </source>
</evidence>